<keyword evidence="1" id="KW-0812">Transmembrane</keyword>
<protein>
    <recommendedName>
        <fullName evidence="4">VWFC domain-containing protein</fullName>
    </recommendedName>
</protein>
<dbReference type="GO" id="GO:0016020">
    <property type="term" value="C:membrane"/>
    <property type="evidence" value="ECO:0007669"/>
    <property type="project" value="TreeGrafter"/>
</dbReference>
<reference evidence="2" key="1">
    <citation type="submission" date="2022-01" db="EMBL/GenBank/DDBJ databases">
        <authorList>
            <person name="King R."/>
        </authorList>
    </citation>
    <scope>NUCLEOTIDE SEQUENCE</scope>
</reference>
<feature type="transmembrane region" description="Helical" evidence="1">
    <location>
        <begin position="86"/>
        <end position="108"/>
    </location>
</feature>
<dbReference type="AlphaFoldDB" id="A0A9P0MJ87"/>
<keyword evidence="1" id="KW-0472">Membrane</keyword>
<dbReference type="OrthoDB" id="6288751at2759"/>
<evidence type="ECO:0000313" key="2">
    <source>
        <dbReference type="EMBL" id="CAH1396595.1"/>
    </source>
</evidence>
<proteinExistence type="predicted"/>
<organism evidence="2 3">
    <name type="scientific">Nezara viridula</name>
    <name type="common">Southern green stink bug</name>
    <name type="synonym">Cimex viridulus</name>
    <dbReference type="NCBI Taxonomy" id="85310"/>
    <lineage>
        <taxon>Eukaryota</taxon>
        <taxon>Metazoa</taxon>
        <taxon>Ecdysozoa</taxon>
        <taxon>Arthropoda</taxon>
        <taxon>Hexapoda</taxon>
        <taxon>Insecta</taxon>
        <taxon>Pterygota</taxon>
        <taxon>Neoptera</taxon>
        <taxon>Paraneoptera</taxon>
        <taxon>Hemiptera</taxon>
        <taxon>Heteroptera</taxon>
        <taxon>Panheteroptera</taxon>
        <taxon>Pentatomomorpha</taxon>
        <taxon>Pentatomoidea</taxon>
        <taxon>Pentatomidae</taxon>
        <taxon>Pentatominae</taxon>
        <taxon>Nezara</taxon>
    </lineage>
</organism>
<name>A0A9P0MJ87_NEZVI</name>
<gene>
    <name evidence="2" type="ORF">NEZAVI_LOCUS6636</name>
</gene>
<dbReference type="InterPro" id="IPR042378">
    <property type="entry name" value="IDD"/>
</dbReference>
<dbReference type="Proteomes" id="UP001152798">
    <property type="component" value="Chromosome 3"/>
</dbReference>
<keyword evidence="3" id="KW-1185">Reference proteome</keyword>
<evidence type="ECO:0008006" key="4">
    <source>
        <dbReference type="Google" id="ProtNLM"/>
    </source>
</evidence>
<dbReference type="PANTHER" id="PTHR15256:SF6">
    <property type="entry name" value="INTEGRAL MEMBRANE PROTEIN DGCR2_IDD"/>
    <property type="match status" value="1"/>
</dbReference>
<evidence type="ECO:0000256" key="1">
    <source>
        <dbReference type="SAM" id="Phobius"/>
    </source>
</evidence>
<sequence>MEVQSKLSCVDLNNHRIEPGVHFVPGPDACTLCVCDSGSPKWCKAVLCSPPQNCKSFRVGNSCCDFICLDDTLGKPEPEHDFSAELGLRLIATAITAILSLSLLFFLLHRLRQRKIRGRQDRELTEEERSLGSIGYIAGSLGYLPEHHFEGTGAGYPLWKPTFYRGEAPPPYEEALAAARAEAALARVPGPSIASQMQSQHRTIPVNLATSGLLLGSTSPLPVETIIPPSEPPQSNGGEIVAEVVVGSGVASIEEKEDISNISTSSIGVVNSQINTTAAVVETKREGPTADESDDYRSECENCNMRQTPGYEEDLVTMTLHRRTGEQCDQHFYCRASLTLPTHPRKQLRCGSGMQEGVTMPCARENWFSSMPESSTSEEDEEEE</sequence>
<keyword evidence="1" id="KW-1133">Transmembrane helix</keyword>
<dbReference type="EMBL" id="OV725079">
    <property type="protein sequence ID" value="CAH1396595.1"/>
    <property type="molecule type" value="Genomic_DNA"/>
</dbReference>
<evidence type="ECO:0000313" key="3">
    <source>
        <dbReference type="Proteomes" id="UP001152798"/>
    </source>
</evidence>
<dbReference type="PANTHER" id="PTHR15256">
    <property type="entry name" value="INTEGRAL MEMBRANE PROTEIN DGCR2/IDD"/>
    <property type="match status" value="1"/>
</dbReference>
<accession>A0A9P0MJ87</accession>